<reference evidence="2 3" key="1">
    <citation type="journal article" date="2019" name="Int. J. Syst. Evol. Microbiol.">
        <title>Capsulimonas corticalis gen. nov., sp. nov., an aerobic capsulated bacterium, of a novel bacterial order, Capsulimonadales ord. nov., of the class Armatimonadia of the phylum Armatimonadetes.</title>
        <authorList>
            <person name="Li J."/>
            <person name="Kudo C."/>
            <person name="Tonouchi A."/>
        </authorList>
    </citation>
    <scope>NUCLEOTIDE SEQUENCE [LARGE SCALE GENOMIC DNA]</scope>
    <source>
        <strain evidence="2 3">AX-7</strain>
    </source>
</reference>
<dbReference type="KEGG" id="ccot:CCAX7_35550"/>
<name>A0A9N7L5V4_9BACT</name>
<keyword evidence="1" id="KW-0812">Transmembrane</keyword>
<accession>A0A9N7L5V4</accession>
<feature type="transmembrane region" description="Helical" evidence="1">
    <location>
        <begin position="58"/>
        <end position="77"/>
    </location>
</feature>
<keyword evidence="3" id="KW-1185">Reference proteome</keyword>
<dbReference type="AlphaFoldDB" id="A0A9N7L5V4"/>
<evidence type="ECO:0000256" key="1">
    <source>
        <dbReference type="SAM" id="Phobius"/>
    </source>
</evidence>
<sequence>MVGLGILATAAIAVVTNAVLPFWFDDFSFIHVGPISTILFLMAVGSAVFAHHLFDVHVVIRTTFVYAGIITLALEVYRVALDFLARLLPLGDAAERGMAATAIALVINAFSQEIVRKTLEHIVDRVTKHAQQHPKAGPGMSR</sequence>
<feature type="transmembrane region" description="Helical" evidence="1">
    <location>
        <begin position="28"/>
        <end position="51"/>
    </location>
</feature>
<keyword evidence="1" id="KW-1133">Transmembrane helix</keyword>
<evidence type="ECO:0000313" key="2">
    <source>
        <dbReference type="EMBL" id="BDI31504.1"/>
    </source>
</evidence>
<gene>
    <name evidence="2" type="ORF">CCAX7_35550</name>
</gene>
<dbReference type="EMBL" id="AP025739">
    <property type="protein sequence ID" value="BDI31504.1"/>
    <property type="molecule type" value="Genomic_DNA"/>
</dbReference>
<organism evidence="2 3">
    <name type="scientific">Capsulimonas corticalis</name>
    <dbReference type="NCBI Taxonomy" id="2219043"/>
    <lineage>
        <taxon>Bacteria</taxon>
        <taxon>Bacillati</taxon>
        <taxon>Armatimonadota</taxon>
        <taxon>Armatimonadia</taxon>
        <taxon>Capsulimonadales</taxon>
        <taxon>Capsulimonadaceae</taxon>
        <taxon>Capsulimonas</taxon>
    </lineage>
</organism>
<evidence type="ECO:0000313" key="3">
    <source>
        <dbReference type="Proteomes" id="UP000287394"/>
    </source>
</evidence>
<keyword evidence="1" id="KW-0472">Membrane</keyword>
<proteinExistence type="predicted"/>
<dbReference type="Proteomes" id="UP000287394">
    <property type="component" value="Chromosome"/>
</dbReference>
<protein>
    <submittedName>
        <fullName evidence="2">Uncharacterized protein</fullName>
    </submittedName>
</protein>